<evidence type="ECO:0000313" key="2">
    <source>
        <dbReference type="Proteomes" id="UP000760545"/>
    </source>
</evidence>
<protein>
    <submittedName>
        <fullName evidence="1">Uncharacterized protein</fullName>
    </submittedName>
</protein>
<gene>
    <name evidence="1" type="ORF">HC176_06985</name>
</gene>
<dbReference type="Proteomes" id="UP000760545">
    <property type="component" value="Unassembled WGS sequence"/>
</dbReference>
<organism evidence="1 2">
    <name type="scientific">Tamlana crocina</name>
    <dbReference type="NCBI Taxonomy" id="393006"/>
    <lineage>
        <taxon>Bacteria</taxon>
        <taxon>Pseudomonadati</taxon>
        <taxon>Bacteroidota</taxon>
        <taxon>Flavobacteriia</taxon>
        <taxon>Flavobacteriales</taxon>
        <taxon>Flavobacteriaceae</taxon>
        <taxon>Tamlana</taxon>
    </lineage>
</organism>
<comment type="caution">
    <text evidence="1">The sequence shown here is derived from an EMBL/GenBank/DDBJ whole genome shotgun (WGS) entry which is preliminary data.</text>
</comment>
<keyword evidence="2" id="KW-1185">Reference proteome</keyword>
<dbReference type="RefSeq" id="WP_167917479.1">
    <property type="nucleotide sequence ID" value="NZ_JAAVJS010000008.1"/>
</dbReference>
<dbReference type="EMBL" id="JAAVJS010000008">
    <property type="protein sequence ID" value="NJX15231.1"/>
    <property type="molecule type" value="Genomic_DNA"/>
</dbReference>
<sequence length="176" mass="21197">MGKATGAFHKYESFLKNLIPLMDEFFKEIDFNNKFLPITEYLKTEFEIELKKTTHNFPVTRKINWICNCVKHYDGYPIKEPIPKDLDYFDKSRKIQIDSKEFKKDIQELIKHNQNMLTLLFYVGFYQFFGLEFSTIEDQLKPEQREKEKVEKMRQVLGMSIKALFNIEKYVAQQRL</sequence>
<name>A0ABX1DDE6_9FLAO</name>
<accession>A0ABX1DDE6</accession>
<evidence type="ECO:0000313" key="1">
    <source>
        <dbReference type="EMBL" id="NJX15231.1"/>
    </source>
</evidence>
<proteinExistence type="predicted"/>
<reference evidence="1 2" key="1">
    <citation type="submission" date="2020-03" db="EMBL/GenBank/DDBJ databases">
        <title>Tamlana sp. nov, isolated from XXX.</title>
        <authorList>
            <person name="Cao W.R."/>
        </authorList>
    </citation>
    <scope>NUCLEOTIDE SEQUENCE [LARGE SCALE GENOMIC DNA]</scope>
    <source>
        <strain evidence="1 2">HST1-43</strain>
    </source>
</reference>